<name>A0A8T1UCI4_9STRA</name>
<evidence type="ECO:0000313" key="2">
    <source>
        <dbReference type="Proteomes" id="UP000688947"/>
    </source>
</evidence>
<dbReference type="OrthoDB" id="165010at2759"/>
<comment type="caution">
    <text evidence="1">The sequence shown here is derived from an EMBL/GenBank/DDBJ whole genome shotgun (WGS) entry which is preliminary data.</text>
</comment>
<dbReference type="AlphaFoldDB" id="A0A8T1UCI4"/>
<proteinExistence type="predicted"/>
<dbReference type="Proteomes" id="UP000688947">
    <property type="component" value="Unassembled WGS sequence"/>
</dbReference>
<organism evidence="1 2">
    <name type="scientific">Phytophthora cactorum</name>
    <dbReference type="NCBI Taxonomy" id="29920"/>
    <lineage>
        <taxon>Eukaryota</taxon>
        <taxon>Sar</taxon>
        <taxon>Stramenopiles</taxon>
        <taxon>Oomycota</taxon>
        <taxon>Peronosporomycetes</taxon>
        <taxon>Peronosporales</taxon>
        <taxon>Peronosporaceae</taxon>
        <taxon>Phytophthora</taxon>
    </lineage>
</organism>
<accession>A0A8T1UCI4</accession>
<dbReference type="VEuPathDB" id="FungiDB:PC110_g13359"/>
<sequence>MDRQAITLLKEITLAGSRGHWRRHDEEVDMGQTSPPNHDCTCSVEAAMGRQKCASKYISTTLHQILTTVILQHQPPTRVYVQPVVVKEYYPPPPYEEYPYARPHKRLILQVSPRFSATLGRVTVEQSPGRSIPLCIGMRFAIRQDATLHIKNFSLVQGKQAVLNLKPSGGTANVYVCSSKTKCSFEVRVLRSKSTLASDFFVSSFNAEHNVCTGFAKAALSRSLG</sequence>
<dbReference type="EMBL" id="JAENGZ010000540">
    <property type="protein sequence ID" value="KAG6957508.1"/>
    <property type="molecule type" value="Genomic_DNA"/>
</dbReference>
<reference evidence="1" key="1">
    <citation type="submission" date="2021-01" db="EMBL/GenBank/DDBJ databases">
        <title>Phytophthora aleatoria, a newly-described species from Pinus radiata is distinct from Phytophthora cactorum isolates based on comparative genomics.</title>
        <authorList>
            <person name="Mcdougal R."/>
            <person name="Panda P."/>
            <person name="Williams N."/>
            <person name="Studholme D.J."/>
        </authorList>
    </citation>
    <scope>NUCLEOTIDE SEQUENCE</scope>
    <source>
        <strain evidence="1">NZFS 3830</strain>
    </source>
</reference>
<protein>
    <submittedName>
        <fullName evidence="1">Uncharacterized protein</fullName>
    </submittedName>
</protein>
<evidence type="ECO:0000313" key="1">
    <source>
        <dbReference type="EMBL" id="KAG6957508.1"/>
    </source>
</evidence>
<gene>
    <name evidence="1" type="ORF">JG687_00009940</name>
</gene>